<evidence type="ECO:0000256" key="3">
    <source>
        <dbReference type="ARBA" id="ARBA00007971"/>
    </source>
</evidence>
<keyword evidence="14" id="KW-0282">Flagellum</keyword>
<evidence type="ECO:0000256" key="2">
    <source>
        <dbReference type="ARBA" id="ARBA00004651"/>
    </source>
</evidence>
<feature type="compositionally biased region" description="Basic and acidic residues" evidence="10">
    <location>
        <begin position="482"/>
        <end position="500"/>
    </location>
</feature>
<evidence type="ECO:0000256" key="8">
    <source>
        <dbReference type="ARBA" id="ARBA00023143"/>
    </source>
</evidence>
<dbReference type="InterPro" id="IPR006182">
    <property type="entry name" value="FliF_N_dom"/>
</dbReference>
<keyword evidence="4" id="KW-1003">Cell membrane</keyword>
<dbReference type="InterPro" id="IPR013556">
    <property type="entry name" value="Flag_M-ring_C"/>
</dbReference>
<feature type="transmembrane region" description="Helical" evidence="11">
    <location>
        <begin position="438"/>
        <end position="459"/>
    </location>
</feature>
<dbReference type="InterPro" id="IPR000067">
    <property type="entry name" value="FlgMring_FliF"/>
</dbReference>
<feature type="domain" description="Flagellar M-ring C-terminal" evidence="13">
    <location>
        <begin position="259"/>
        <end position="412"/>
    </location>
</feature>
<dbReference type="Pfam" id="PF08345">
    <property type="entry name" value="YscJ_FliF_C"/>
    <property type="match status" value="1"/>
</dbReference>
<feature type="domain" description="Flagellar M-ring N-terminal" evidence="12">
    <location>
        <begin position="45"/>
        <end position="221"/>
    </location>
</feature>
<dbReference type="NCBIfam" id="TIGR00206">
    <property type="entry name" value="fliF"/>
    <property type="match status" value="1"/>
</dbReference>
<dbReference type="PIRSF" id="PIRSF004862">
    <property type="entry name" value="FliF"/>
    <property type="match status" value="1"/>
</dbReference>
<comment type="subcellular location">
    <subcellularLocation>
        <location evidence="1 9">Bacterial flagellum basal body</location>
    </subcellularLocation>
    <subcellularLocation>
        <location evidence="2">Cell membrane</location>
        <topology evidence="2">Multi-pass membrane protein</topology>
    </subcellularLocation>
</comment>
<evidence type="ECO:0000256" key="1">
    <source>
        <dbReference type="ARBA" id="ARBA00004117"/>
    </source>
</evidence>
<dbReference type="RefSeq" id="WP_343754988.1">
    <property type="nucleotide sequence ID" value="NZ_BAAACW010000080.1"/>
</dbReference>
<dbReference type="Proteomes" id="UP001501166">
    <property type="component" value="Unassembled WGS sequence"/>
</dbReference>
<keyword evidence="15" id="KW-1185">Reference proteome</keyword>
<comment type="caution">
    <text evidence="14">The sequence shown here is derived from an EMBL/GenBank/DDBJ whole genome shotgun (WGS) entry which is preliminary data.</text>
</comment>
<evidence type="ECO:0000313" key="15">
    <source>
        <dbReference type="Proteomes" id="UP001501166"/>
    </source>
</evidence>
<evidence type="ECO:0000259" key="13">
    <source>
        <dbReference type="Pfam" id="PF08345"/>
    </source>
</evidence>
<dbReference type="InterPro" id="IPR043427">
    <property type="entry name" value="YscJ/FliF"/>
</dbReference>
<evidence type="ECO:0000256" key="5">
    <source>
        <dbReference type="ARBA" id="ARBA00022692"/>
    </source>
</evidence>
<dbReference type="Pfam" id="PF01514">
    <property type="entry name" value="YscJ_FliF"/>
    <property type="match status" value="1"/>
</dbReference>
<reference evidence="14 15" key="1">
    <citation type="journal article" date="2019" name="Int. J. Syst. Evol. Microbiol.">
        <title>The Global Catalogue of Microorganisms (GCM) 10K type strain sequencing project: providing services to taxonomists for standard genome sequencing and annotation.</title>
        <authorList>
            <consortium name="The Broad Institute Genomics Platform"/>
            <consortium name="The Broad Institute Genome Sequencing Center for Infectious Disease"/>
            <person name="Wu L."/>
            <person name="Ma J."/>
        </authorList>
    </citation>
    <scope>NUCLEOTIDE SEQUENCE [LARGE SCALE GENOMIC DNA]</scope>
    <source>
        <strain evidence="14 15">JCM 12662</strain>
    </source>
</reference>
<proteinExistence type="inferred from homology"/>
<sequence>MNKVKEIGSSIKEGWLTLDKGKRVRLLVLVASILLVFGGLAYFTQRSQYTVLFSNLEDADAGAIVEDLEAQGLKYRLEDNGTTILVDEKVVDSYRIDLAVNGLMPESSTGFEIFDNTNMMTTDEDRQIMMQRALSGELERSIASLQQVEAAKVMLSLPEDSIFQNPAYRTDASASIVIQTKGSQTLSQQTIQGIASLVTGAVDRLPMENVQIVDTNGNLLSGFLQANGENVTTADFSTNYQSIQRSYEQDLEQRILALLAPVYGYNNLRIVVNAPMNFDVIEGEIIEYTAPMTGEDDENREGLIRSQEENFDGAREMVMDLLEGSGQTPVAEDGETDPSASYNHTTNYELNQETQRYVRAPGVLEAINASVIVNQNTNQAINYDQIDDIVRTALGIGTNDLTGYVSVEGMAFAQGDDELVIGGGYDLIGSLFSVLSDYWLYMAGGLVLLVLSMVILSTMKRNRRNKEEMEFFMAAQEAERQAQEKEVIEQPKEELAKENELAQQKNKVMSEKEDRVRQQAKENPELAAELMKVWLKE</sequence>
<keyword evidence="14" id="KW-0966">Cell projection</keyword>
<evidence type="ECO:0000256" key="11">
    <source>
        <dbReference type="SAM" id="Phobius"/>
    </source>
</evidence>
<evidence type="ECO:0000256" key="9">
    <source>
        <dbReference type="PIRNR" id="PIRNR004862"/>
    </source>
</evidence>
<dbReference type="InterPro" id="IPR045851">
    <property type="entry name" value="AMP-bd_C_sf"/>
</dbReference>
<evidence type="ECO:0000256" key="10">
    <source>
        <dbReference type="SAM" id="MobiDB-lite"/>
    </source>
</evidence>
<evidence type="ECO:0000259" key="12">
    <source>
        <dbReference type="Pfam" id="PF01514"/>
    </source>
</evidence>
<comment type="similarity">
    <text evidence="3 9">Belongs to the FliF family.</text>
</comment>
<keyword evidence="14" id="KW-0969">Cilium</keyword>
<accession>A0ABN0XEG5</accession>
<evidence type="ECO:0000256" key="6">
    <source>
        <dbReference type="ARBA" id="ARBA00022989"/>
    </source>
</evidence>
<feature type="region of interest" description="Disordered" evidence="10">
    <location>
        <begin position="482"/>
        <end position="521"/>
    </location>
</feature>
<keyword evidence="8 9" id="KW-0975">Bacterial flagellum</keyword>
<dbReference type="Gene3D" id="3.30.300.30">
    <property type="match status" value="1"/>
</dbReference>
<keyword evidence="7 11" id="KW-0472">Membrane</keyword>
<dbReference type="PANTHER" id="PTHR30046:SF0">
    <property type="entry name" value="FLAGELLAR M-RING PROTEIN"/>
    <property type="match status" value="1"/>
</dbReference>
<gene>
    <name evidence="14" type="primary">fliF</name>
    <name evidence="14" type="ORF">GCM10008932_13470</name>
</gene>
<dbReference type="PANTHER" id="PTHR30046">
    <property type="entry name" value="FLAGELLAR M-RING PROTEIN"/>
    <property type="match status" value="1"/>
</dbReference>
<feature type="compositionally biased region" description="Basic and acidic residues" evidence="10">
    <location>
        <begin position="508"/>
        <end position="521"/>
    </location>
</feature>
<comment type="function">
    <text evidence="9">The M ring may be actively involved in energy transduction.</text>
</comment>
<dbReference type="PRINTS" id="PR01009">
    <property type="entry name" value="FLGMRINGFLIF"/>
</dbReference>
<evidence type="ECO:0000256" key="4">
    <source>
        <dbReference type="ARBA" id="ARBA00022475"/>
    </source>
</evidence>
<organism evidence="14 15">
    <name type="scientific">Alkalibacterium iburiense</name>
    <dbReference type="NCBI Taxonomy" id="290589"/>
    <lineage>
        <taxon>Bacteria</taxon>
        <taxon>Bacillati</taxon>
        <taxon>Bacillota</taxon>
        <taxon>Bacilli</taxon>
        <taxon>Lactobacillales</taxon>
        <taxon>Carnobacteriaceae</taxon>
        <taxon>Alkalibacterium</taxon>
    </lineage>
</organism>
<evidence type="ECO:0000256" key="7">
    <source>
        <dbReference type="ARBA" id="ARBA00023136"/>
    </source>
</evidence>
<dbReference type="EMBL" id="BAAACW010000080">
    <property type="protein sequence ID" value="GAA0362135.1"/>
    <property type="molecule type" value="Genomic_DNA"/>
</dbReference>
<keyword evidence="5 11" id="KW-0812">Transmembrane</keyword>
<protein>
    <recommendedName>
        <fullName evidence="9">Flagellar M-ring protein</fullName>
    </recommendedName>
</protein>
<feature type="transmembrane region" description="Helical" evidence="11">
    <location>
        <begin position="26"/>
        <end position="44"/>
    </location>
</feature>
<keyword evidence="6 11" id="KW-1133">Transmembrane helix</keyword>
<name>A0ABN0XEG5_9LACT</name>
<evidence type="ECO:0000313" key="14">
    <source>
        <dbReference type="EMBL" id="GAA0362135.1"/>
    </source>
</evidence>